<name>A0A0D9QPN2_PLAFR</name>
<accession>A0A0D9QPN2</accession>
<dbReference type="EMBL" id="KQ001655">
    <property type="protein sequence ID" value="KJP89024.1"/>
    <property type="molecule type" value="Genomic_DNA"/>
</dbReference>
<gene>
    <name evidence="1" type="ORF">AK88_01316</name>
</gene>
<dbReference type="Proteomes" id="UP000054561">
    <property type="component" value="Unassembled WGS sequence"/>
</dbReference>
<organism evidence="1 2">
    <name type="scientific">Plasmodium fragile</name>
    <dbReference type="NCBI Taxonomy" id="5857"/>
    <lineage>
        <taxon>Eukaryota</taxon>
        <taxon>Sar</taxon>
        <taxon>Alveolata</taxon>
        <taxon>Apicomplexa</taxon>
        <taxon>Aconoidasida</taxon>
        <taxon>Haemosporida</taxon>
        <taxon>Plasmodiidae</taxon>
        <taxon>Plasmodium</taxon>
        <taxon>Plasmodium (Plasmodium)</taxon>
    </lineage>
</organism>
<evidence type="ECO:0000313" key="1">
    <source>
        <dbReference type="EMBL" id="KJP89024.1"/>
    </source>
</evidence>
<reference evidence="1 2" key="1">
    <citation type="submission" date="2014-03" db="EMBL/GenBank/DDBJ databases">
        <title>The Genome Sequence of Plasmodium fragile nilgiri.</title>
        <authorList>
            <consortium name="The Broad Institute Genomics Platform"/>
            <consortium name="The Broad Institute Genome Sequencing Center for Infectious Disease"/>
            <person name="Neafsey D."/>
            <person name="Duraisingh M."/>
            <person name="Young S.K."/>
            <person name="Zeng Q."/>
            <person name="Gargeya S."/>
            <person name="Abouelleil A."/>
            <person name="Alvarado L."/>
            <person name="Chapman S.B."/>
            <person name="Gainer-Dewar J."/>
            <person name="Goldberg J."/>
            <person name="Griggs A."/>
            <person name="Gujja S."/>
            <person name="Hansen M."/>
            <person name="Howarth C."/>
            <person name="Imamovic A."/>
            <person name="Larimer J."/>
            <person name="Pearson M."/>
            <person name="Poon T.W."/>
            <person name="Priest M."/>
            <person name="Roberts A."/>
            <person name="Saif S."/>
            <person name="Shea T."/>
            <person name="Sykes S."/>
            <person name="Wortman J."/>
            <person name="Nusbaum C."/>
            <person name="Birren B."/>
        </authorList>
    </citation>
    <scope>NUCLEOTIDE SEQUENCE [LARGE SCALE GENOMIC DNA]</scope>
    <source>
        <strain evidence="2">nilgiri</strain>
    </source>
</reference>
<sequence length="130" mass="15361">MHCAVFNLLIYETLLCKAIHTSKKLTSELKATNLFFSHPLCNEKKLFSKKINSFRDNYFMNRKSEKKTQTRNMYTLAENNHKSLIDNLKDRGIIDDDDVYETMLQVGANVRGTHWGREREREKKKRGFLT</sequence>
<dbReference type="VEuPathDB" id="PlasmoDB:AK88_01316"/>
<proteinExistence type="predicted"/>
<protein>
    <submittedName>
        <fullName evidence="1">Uncharacterized protein</fullName>
    </submittedName>
</protein>
<evidence type="ECO:0000313" key="2">
    <source>
        <dbReference type="Proteomes" id="UP000054561"/>
    </source>
</evidence>
<dbReference type="GeneID" id="24266630"/>
<dbReference type="AlphaFoldDB" id="A0A0D9QPN2"/>
<dbReference type="RefSeq" id="XP_012334375.1">
    <property type="nucleotide sequence ID" value="XM_012478952.1"/>
</dbReference>
<keyword evidence="2" id="KW-1185">Reference proteome</keyword>